<evidence type="ECO:0000313" key="4">
    <source>
        <dbReference type="Proteomes" id="UP000429181"/>
    </source>
</evidence>
<name>A0A4W2DZS5_BOBOX</name>
<organism evidence="2 3">
    <name type="scientific">Bos indicus x Bos taurus</name>
    <name type="common">Hybrid cattle</name>
    <dbReference type="NCBI Taxonomy" id="30522"/>
    <lineage>
        <taxon>Eukaryota</taxon>
        <taxon>Metazoa</taxon>
        <taxon>Chordata</taxon>
        <taxon>Craniata</taxon>
        <taxon>Vertebrata</taxon>
        <taxon>Euteleostomi</taxon>
        <taxon>Mammalia</taxon>
        <taxon>Eutheria</taxon>
        <taxon>Laurasiatheria</taxon>
        <taxon>Artiodactyla</taxon>
        <taxon>Ruminantia</taxon>
        <taxon>Pecora</taxon>
        <taxon>Bovidae</taxon>
        <taxon>Bovinae</taxon>
        <taxon>Bos</taxon>
    </lineage>
</organism>
<reference evidence="3 4" key="1">
    <citation type="submission" date="2018-11" db="EMBL/GenBank/DDBJ databases">
        <title>Haplotype-resolved cattle genomes.</title>
        <authorList>
            <person name="Low W.Y."/>
            <person name="Tearle R."/>
            <person name="Bickhart D.M."/>
            <person name="Rosen B.D."/>
            <person name="Koren S."/>
            <person name="Rhie A."/>
            <person name="Hiendleder S."/>
            <person name="Phillippy A.M."/>
            <person name="Smith T.P.L."/>
            <person name="Williams J.L."/>
        </authorList>
    </citation>
    <scope>NUCLEOTIDE SEQUENCE [LARGE SCALE GENOMIC DNA]</scope>
</reference>
<feature type="coiled-coil region" evidence="1">
    <location>
        <begin position="78"/>
        <end position="140"/>
    </location>
</feature>
<dbReference type="InterPro" id="IPR027874">
    <property type="entry name" value="Tex35"/>
</dbReference>
<dbReference type="AlphaFoldDB" id="A0A4W2DZS5"/>
<evidence type="ECO:0000313" key="2">
    <source>
        <dbReference type="Ensembl" id="ENSBIXP00000032340.1"/>
    </source>
</evidence>
<dbReference type="GeneTree" id="ENSGT00390000011962"/>
<dbReference type="Ensembl" id="ENSBIXT00000043985.1">
    <property type="protein sequence ID" value="ENSBIXP00000032340.1"/>
    <property type="gene ID" value="ENSBIXG00000001851.1"/>
</dbReference>
<accession>A0A4W2DZS5</accession>
<dbReference type="PANTHER" id="PTHR36860:SF1">
    <property type="entry name" value="TESTIS-EXPRESSED PROTEIN 35"/>
    <property type="match status" value="1"/>
</dbReference>
<dbReference type="Pfam" id="PF15079">
    <property type="entry name" value="Tsc35"/>
    <property type="match status" value="1"/>
</dbReference>
<keyword evidence="1" id="KW-0175">Coiled coil</keyword>
<dbReference type="Proteomes" id="UP000314981">
    <property type="component" value="Chromosome 16"/>
</dbReference>
<keyword evidence="3" id="KW-1185">Reference proteome</keyword>
<proteinExistence type="predicted"/>
<dbReference type="Ensembl" id="ENSBIXT00005015158.1">
    <property type="protein sequence ID" value="ENSBIXP00005000959.1"/>
    <property type="gene ID" value="ENSBIXG00005029660.1"/>
</dbReference>
<dbReference type="GO" id="GO:0015630">
    <property type="term" value="C:microtubule cytoskeleton"/>
    <property type="evidence" value="ECO:0007669"/>
    <property type="project" value="Ensembl"/>
</dbReference>
<dbReference type="PANTHER" id="PTHR36860">
    <property type="entry name" value="TESTIS-EXPRESSED PROTEIN 35"/>
    <property type="match status" value="1"/>
</dbReference>
<dbReference type="Proteomes" id="UP000429181">
    <property type="component" value="Chromosome 16"/>
</dbReference>
<dbReference type="GO" id="GO:0005634">
    <property type="term" value="C:nucleus"/>
    <property type="evidence" value="ECO:0007669"/>
    <property type="project" value="TreeGrafter"/>
</dbReference>
<protein>
    <submittedName>
        <fullName evidence="2">Testis expressed 35</fullName>
    </submittedName>
</protein>
<sequence>MGSDKGEGLRERCCWWGQATSSHLCPGPKRGAEPTGDLPCLFCPQWLFPIFCVSVFNRQTYDYKGAKQEGPFTKPGGTKELKNELREVREELKEKMEEIKQIKDVMDKDFDKLQEFVEIMKEMQKDMDEKMDVLINIQKNSKFPLRRGLKMQQELRLIGKTDTEPQLRLRKMDGAGGAPLSLHKKMVARQQPKDPMDPLHQCDSCFVSEALPTLPQC</sequence>
<evidence type="ECO:0000313" key="3">
    <source>
        <dbReference type="Proteomes" id="UP000314981"/>
    </source>
</evidence>
<dbReference type="STRING" id="30522.A0A4W2DZS5"/>
<evidence type="ECO:0000256" key="1">
    <source>
        <dbReference type="SAM" id="Coils"/>
    </source>
</evidence>
<gene>
    <name evidence="2" type="primary">TEX35</name>
</gene>
<reference evidence="2" key="2">
    <citation type="submission" date="2025-05" db="UniProtKB">
        <authorList>
            <consortium name="Ensembl"/>
        </authorList>
    </citation>
    <scope>IDENTIFICATION</scope>
</reference>